<sequence>MLAQINQREVSRVDTPSIQPGLSPAHKVRPLVESNDQIATDPFLLLMEDWFPIGVFDRHPHRGIETVTYIIEGAVDHYDNHGNSGQIAAGEALWLTAGRGLVHNEVPANDKPAHLLQLWVNLPAKSKMAPARFQEIHASTLPVRREDGVEVRVFSGSSGSAVSPTSNHAPVTMVEILLQPSATFRQELPAGYNGFVVVLEGDGKIGASQTPVAAGQVAWLTRCAEESNVSFAGGDRPMRAILFAGLPIGEPIVARGPFVMNTVDEIDAAYAEYRRVGQGFGAL</sequence>
<dbReference type="AlphaFoldDB" id="A0A9X7U5B9"/>
<feature type="binding site" evidence="2">
    <location>
        <position position="103"/>
    </location>
    <ligand>
        <name>Fe cation</name>
        <dbReference type="ChEBI" id="CHEBI:24875"/>
    </ligand>
</feature>
<evidence type="ECO:0000313" key="8">
    <source>
        <dbReference type="Proteomes" id="UP000515377"/>
    </source>
</evidence>
<dbReference type="InterPro" id="IPR008778">
    <property type="entry name" value="Pirin_C_dom"/>
</dbReference>
<dbReference type="CDD" id="cd02909">
    <property type="entry name" value="cupin_pirin_N"/>
    <property type="match status" value="1"/>
</dbReference>
<feature type="domain" description="Pirin N-terminal" evidence="5">
    <location>
        <begin position="55"/>
        <end position="120"/>
    </location>
</feature>
<dbReference type="InterPro" id="IPR014710">
    <property type="entry name" value="RmlC-like_jellyroll"/>
</dbReference>
<evidence type="ECO:0000256" key="2">
    <source>
        <dbReference type="PIRSR" id="PIRSR006232-1"/>
    </source>
</evidence>
<dbReference type="SUPFAM" id="SSF51182">
    <property type="entry name" value="RmlC-like cupins"/>
    <property type="match status" value="1"/>
</dbReference>
<dbReference type="CDD" id="cd02247">
    <property type="entry name" value="cupin_pirin_C"/>
    <property type="match status" value="1"/>
</dbReference>
<organism evidence="7 8">
    <name type="scientific">Sphingobium yanoikuyae</name>
    <name type="common">Sphingomonas yanoikuyae</name>
    <dbReference type="NCBI Taxonomy" id="13690"/>
    <lineage>
        <taxon>Bacteria</taxon>
        <taxon>Pseudomonadati</taxon>
        <taxon>Pseudomonadota</taxon>
        <taxon>Alphaproteobacteria</taxon>
        <taxon>Sphingomonadales</taxon>
        <taxon>Sphingomonadaceae</taxon>
        <taxon>Sphingobium</taxon>
    </lineage>
</organism>
<dbReference type="PIRSF" id="PIRSF006232">
    <property type="entry name" value="Pirin"/>
    <property type="match status" value="1"/>
</dbReference>
<feature type="domain" description="Pirin C-terminal" evidence="6">
    <location>
        <begin position="173"/>
        <end position="275"/>
    </location>
</feature>
<feature type="binding site" evidence="2">
    <location>
        <position position="61"/>
    </location>
    <ligand>
        <name>Fe cation</name>
        <dbReference type="ChEBI" id="CHEBI:24875"/>
    </ligand>
</feature>
<evidence type="ECO:0000256" key="1">
    <source>
        <dbReference type="ARBA" id="ARBA00008416"/>
    </source>
</evidence>
<dbReference type="InterPro" id="IPR003829">
    <property type="entry name" value="Pirin_N_dom"/>
</dbReference>
<name>A0A9X7U5B9_SPHYA</name>
<dbReference type="InterPro" id="IPR012093">
    <property type="entry name" value="Pirin"/>
</dbReference>
<dbReference type="Gene3D" id="2.60.120.10">
    <property type="entry name" value="Jelly Rolls"/>
    <property type="match status" value="2"/>
</dbReference>
<accession>A0A9X7U5B9</accession>
<proteinExistence type="inferred from homology"/>
<dbReference type="GO" id="GO:0046872">
    <property type="term" value="F:metal ion binding"/>
    <property type="evidence" value="ECO:0007669"/>
    <property type="project" value="UniProtKB-KW"/>
</dbReference>
<keyword evidence="2" id="KW-0408">Iron</keyword>
<gene>
    <name evidence="7" type="ORF">H3V42_18925</name>
</gene>
<feature type="compositionally biased region" description="Polar residues" evidence="4">
    <location>
        <begin position="1"/>
        <end position="20"/>
    </location>
</feature>
<evidence type="ECO:0000259" key="6">
    <source>
        <dbReference type="Pfam" id="PF05726"/>
    </source>
</evidence>
<dbReference type="Pfam" id="PF05726">
    <property type="entry name" value="Pirin_C"/>
    <property type="match status" value="1"/>
</dbReference>
<dbReference type="InterPro" id="IPR011051">
    <property type="entry name" value="RmlC_Cupin_sf"/>
</dbReference>
<dbReference type="RefSeq" id="WP_185703480.1">
    <property type="nucleotide sequence ID" value="NZ_JBJYKA010000012.1"/>
</dbReference>
<protein>
    <submittedName>
        <fullName evidence="7">Pirin family protein</fullName>
    </submittedName>
</protein>
<evidence type="ECO:0000256" key="3">
    <source>
        <dbReference type="RuleBase" id="RU003457"/>
    </source>
</evidence>
<reference evidence="7 8" key="1">
    <citation type="submission" date="2020-07" db="EMBL/GenBank/DDBJ databases">
        <title>Whole genome sequence of Sphingobium yanoikuyae A3.</title>
        <authorList>
            <person name="Han S.-S."/>
        </authorList>
    </citation>
    <scope>NUCLEOTIDE SEQUENCE [LARGE SCALE GENOMIC DNA]</scope>
    <source>
        <strain evidence="7 8">A3</strain>
    </source>
</reference>
<dbReference type="Proteomes" id="UP000515377">
    <property type="component" value="Chromosome"/>
</dbReference>
<dbReference type="EMBL" id="CP060122">
    <property type="protein sequence ID" value="QNG43971.1"/>
    <property type="molecule type" value="Genomic_DNA"/>
</dbReference>
<comment type="cofactor">
    <cofactor evidence="2">
        <name>Fe cation</name>
        <dbReference type="ChEBI" id="CHEBI:24875"/>
    </cofactor>
    <text evidence="2">Binds 1 Fe cation per subunit.</text>
</comment>
<evidence type="ECO:0000313" key="7">
    <source>
        <dbReference type="EMBL" id="QNG43971.1"/>
    </source>
</evidence>
<comment type="similarity">
    <text evidence="1 3">Belongs to the pirin family.</text>
</comment>
<dbReference type="Pfam" id="PF02678">
    <property type="entry name" value="Pirin"/>
    <property type="match status" value="1"/>
</dbReference>
<evidence type="ECO:0000259" key="5">
    <source>
        <dbReference type="Pfam" id="PF02678"/>
    </source>
</evidence>
<feature type="binding site" evidence="2">
    <location>
        <position position="105"/>
    </location>
    <ligand>
        <name>Fe cation</name>
        <dbReference type="ChEBI" id="CHEBI:24875"/>
    </ligand>
</feature>
<dbReference type="PANTHER" id="PTHR13903">
    <property type="entry name" value="PIRIN-RELATED"/>
    <property type="match status" value="1"/>
</dbReference>
<feature type="binding site" evidence="2">
    <location>
        <position position="59"/>
    </location>
    <ligand>
        <name>Fe cation</name>
        <dbReference type="ChEBI" id="CHEBI:24875"/>
    </ligand>
</feature>
<keyword evidence="2" id="KW-0479">Metal-binding</keyword>
<dbReference type="PANTHER" id="PTHR13903:SF8">
    <property type="entry name" value="PIRIN"/>
    <property type="match status" value="1"/>
</dbReference>
<evidence type="ECO:0000256" key="4">
    <source>
        <dbReference type="SAM" id="MobiDB-lite"/>
    </source>
</evidence>
<feature type="region of interest" description="Disordered" evidence="4">
    <location>
        <begin position="1"/>
        <end position="25"/>
    </location>
</feature>